<reference evidence="2 3" key="1">
    <citation type="submission" date="2018-11" db="EMBL/GenBank/DDBJ databases">
        <title>the genome of Mesorhizobium tamadayense DSM 28320.</title>
        <authorList>
            <person name="Gao J."/>
        </authorList>
    </citation>
    <scope>NUCLEOTIDE SEQUENCE [LARGE SCALE GENOMIC DNA]</scope>
    <source>
        <strain evidence="2 3">DSM 28320</strain>
    </source>
</reference>
<keyword evidence="1" id="KW-1133">Transmembrane helix</keyword>
<organism evidence="2 3">
    <name type="scientific">Mesorhizobium tamadayense</name>
    <dbReference type="NCBI Taxonomy" id="425306"/>
    <lineage>
        <taxon>Bacteria</taxon>
        <taxon>Pseudomonadati</taxon>
        <taxon>Pseudomonadota</taxon>
        <taxon>Alphaproteobacteria</taxon>
        <taxon>Hyphomicrobiales</taxon>
        <taxon>Phyllobacteriaceae</taxon>
        <taxon>Mesorhizobium</taxon>
    </lineage>
</organism>
<feature type="transmembrane region" description="Helical" evidence="1">
    <location>
        <begin position="51"/>
        <end position="74"/>
    </location>
</feature>
<evidence type="ECO:0000313" key="2">
    <source>
        <dbReference type="EMBL" id="RRH90907.1"/>
    </source>
</evidence>
<feature type="transmembrane region" description="Helical" evidence="1">
    <location>
        <begin position="24"/>
        <end position="45"/>
    </location>
</feature>
<dbReference type="RefSeq" id="WP_125006330.1">
    <property type="nucleotide sequence ID" value="NZ_RQXT01000067.1"/>
</dbReference>
<dbReference type="AlphaFoldDB" id="A0A3P3EXK2"/>
<dbReference type="Proteomes" id="UP000273786">
    <property type="component" value="Unassembled WGS sequence"/>
</dbReference>
<sequence length="135" mass="14809">MNRDHVPHSRSHNRYVFDRLHPHVYLAMAALAAWYALSAWAGFGGGSYADYLLVVMTGFLVISVGLPAIAGHVWHRHHLHSRTTAGDFEDWLAGEFDIGQGNRMTARTALVEILLPLAAVAFGMTAFAILARLVG</sequence>
<proteinExistence type="predicted"/>
<accession>A0A3P3EXK2</accession>
<feature type="transmembrane region" description="Helical" evidence="1">
    <location>
        <begin position="113"/>
        <end position="134"/>
    </location>
</feature>
<evidence type="ECO:0000256" key="1">
    <source>
        <dbReference type="SAM" id="Phobius"/>
    </source>
</evidence>
<dbReference type="EMBL" id="RQXT01000067">
    <property type="protein sequence ID" value="RRH90907.1"/>
    <property type="molecule type" value="Genomic_DNA"/>
</dbReference>
<evidence type="ECO:0000313" key="3">
    <source>
        <dbReference type="Proteomes" id="UP000273786"/>
    </source>
</evidence>
<gene>
    <name evidence="2" type="ORF">EH240_32800</name>
</gene>
<keyword evidence="1" id="KW-0472">Membrane</keyword>
<keyword evidence="3" id="KW-1185">Reference proteome</keyword>
<keyword evidence="1" id="KW-0812">Transmembrane</keyword>
<name>A0A3P3EXK2_9HYPH</name>
<dbReference type="OrthoDB" id="7375886at2"/>
<protein>
    <submittedName>
        <fullName evidence="2">Uncharacterized protein</fullName>
    </submittedName>
</protein>
<comment type="caution">
    <text evidence="2">The sequence shown here is derived from an EMBL/GenBank/DDBJ whole genome shotgun (WGS) entry which is preliminary data.</text>
</comment>